<dbReference type="GO" id="GO:0004038">
    <property type="term" value="F:allantoinase activity"/>
    <property type="evidence" value="ECO:0007669"/>
    <property type="project" value="TreeGrafter"/>
</dbReference>
<dbReference type="GO" id="GO:0004151">
    <property type="term" value="F:dihydroorotase activity"/>
    <property type="evidence" value="ECO:0007669"/>
    <property type="project" value="InterPro"/>
</dbReference>
<dbReference type="GO" id="GO:0005737">
    <property type="term" value="C:cytoplasm"/>
    <property type="evidence" value="ECO:0007669"/>
    <property type="project" value="TreeGrafter"/>
</dbReference>
<proteinExistence type="predicted"/>
<sequence length="422" mass="46095">MVDVLKNLHIVSDDYDIEKLYDIRIENGYICEIGENIDISNSYVVECNGLFAISGLIDMNCCIGDPGFEHIEDIETASMSASKGGFTTLTCQPSTNPAIDNKAVVDYVISKSGVYSLVNILPYGSMTMGCLGKEISEIGEMYKMGIVALSDGGNSIKDTGLLRNIFKYSKIFDLPVITRCDDTNISGGGVMNEGYMSTLLGLKGIPKEAEEIVVARDIVLAERTGARLHISAVSTEGSVQLIREAKKRGVNVTCETSPQYFTFTEESVKGYNTLFKVKPPLRTDRDRKSIVEGIKDGTIDVISSLHTPATADGKDEVFDSAEWGISNLETAFPVSYTYLVETGEITLESLVEKMSINPAKILKLEKNCINVGAKANMTIVDIENSFTVDSEKFYSKAKFSPYDGMSLKGDVKYTVVNGKIIC</sequence>
<dbReference type="InterPro" id="IPR004722">
    <property type="entry name" value="DHOase"/>
</dbReference>
<organism evidence="5 6">
    <name type="scientific">Candidatus Fimicola merdigallinarum</name>
    <dbReference type="NCBI Taxonomy" id="2840819"/>
    <lineage>
        <taxon>Bacteria</taxon>
        <taxon>Bacillati</taxon>
        <taxon>Bacillota</taxon>
        <taxon>Clostridia</taxon>
        <taxon>Lachnospirales</taxon>
        <taxon>Lachnospiraceae</taxon>
        <taxon>Lachnospiraceae incertae sedis</taxon>
        <taxon>Candidatus Fimicola</taxon>
    </lineage>
</organism>
<evidence type="ECO:0000259" key="4">
    <source>
        <dbReference type="Pfam" id="PF12890"/>
    </source>
</evidence>
<evidence type="ECO:0000256" key="1">
    <source>
        <dbReference type="ARBA" id="ARBA00022833"/>
    </source>
</evidence>
<reference evidence="5" key="2">
    <citation type="journal article" date="2021" name="PeerJ">
        <title>Extensive microbial diversity within the chicken gut microbiome revealed by metagenomics and culture.</title>
        <authorList>
            <person name="Gilroy R."/>
            <person name="Ravi A."/>
            <person name="Getino M."/>
            <person name="Pursley I."/>
            <person name="Horton D.L."/>
            <person name="Alikhan N.F."/>
            <person name="Baker D."/>
            <person name="Gharbi K."/>
            <person name="Hall N."/>
            <person name="Watson M."/>
            <person name="Adriaenssens E.M."/>
            <person name="Foster-Nyarko E."/>
            <person name="Jarju S."/>
            <person name="Secka A."/>
            <person name="Antonio M."/>
            <person name="Oren A."/>
            <person name="Chaudhuri R.R."/>
            <person name="La Ragione R."/>
            <person name="Hildebrand F."/>
            <person name="Pallen M.J."/>
        </authorList>
    </citation>
    <scope>NUCLEOTIDE SEQUENCE</scope>
    <source>
        <strain evidence="5">F6-4510</strain>
    </source>
</reference>
<accession>A0A9D9DUL9</accession>
<dbReference type="PANTHER" id="PTHR43668:SF2">
    <property type="entry name" value="ALLANTOINASE"/>
    <property type="match status" value="1"/>
</dbReference>
<dbReference type="SUPFAM" id="SSF51338">
    <property type="entry name" value="Composite domain of metallo-dependent hydrolases"/>
    <property type="match status" value="1"/>
</dbReference>
<dbReference type="Pfam" id="PF07969">
    <property type="entry name" value="Amidohydro_3"/>
    <property type="match status" value="1"/>
</dbReference>
<protein>
    <submittedName>
        <fullName evidence="5">Dihydroorotase</fullName>
    </submittedName>
</protein>
<gene>
    <name evidence="5" type="ORF">IAC55_03810</name>
</gene>
<evidence type="ECO:0000313" key="6">
    <source>
        <dbReference type="Proteomes" id="UP000823611"/>
    </source>
</evidence>
<evidence type="ECO:0000313" key="5">
    <source>
        <dbReference type="EMBL" id="MBO8434432.1"/>
    </source>
</evidence>
<keyword evidence="2" id="KW-0665">Pyrimidine biosynthesis</keyword>
<dbReference type="GO" id="GO:0006145">
    <property type="term" value="P:purine nucleobase catabolic process"/>
    <property type="evidence" value="ECO:0007669"/>
    <property type="project" value="TreeGrafter"/>
</dbReference>
<name>A0A9D9DUL9_9FIRM</name>
<dbReference type="InterPro" id="IPR050138">
    <property type="entry name" value="DHOase/Allantoinase_Hydrolase"/>
</dbReference>
<evidence type="ECO:0000259" key="3">
    <source>
        <dbReference type="Pfam" id="PF07969"/>
    </source>
</evidence>
<comment type="caution">
    <text evidence="5">The sequence shown here is derived from an EMBL/GenBank/DDBJ whole genome shotgun (WGS) entry which is preliminary data.</text>
</comment>
<dbReference type="InterPro" id="IPR024403">
    <property type="entry name" value="DHOase_cat"/>
</dbReference>
<dbReference type="AlphaFoldDB" id="A0A9D9DUL9"/>
<dbReference type="Gene3D" id="2.30.40.10">
    <property type="entry name" value="Urease, subunit C, domain 1"/>
    <property type="match status" value="1"/>
</dbReference>
<dbReference type="NCBIfam" id="TIGR00857">
    <property type="entry name" value="pyrC_multi"/>
    <property type="match status" value="1"/>
</dbReference>
<evidence type="ECO:0000256" key="2">
    <source>
        <dbReference type="ARBA" id="ARBA00022975"/>
    </source>
</evidence>
<dbReference type="SUPFAM" id="SSF51556">
    <property type="entry name" value="Metallo-dependent hydrolases"/>
    <property type="match status" value="1"/>
</dbReference>
<feature type="domain" description="Amidohydrolase 3" evidence="3">
    <location>
        <begin position="240"/>
        <end position="421"/>
    </location>
</feature>
<dbReference type="Pfam" id="PF12890">
    <property type="entry name" value="DHOase"/>
    <property type="match status" value="1"/>
</dbReference>
<dbReference type="EMBL" id="JADIMX010000075">
    <property type="protein sequence ID" value="MBO8434432.1"/>
    <property type="molecule type" value="Genomic_DNA"/>
</dbReference>
<dbReference type="InterPro" id="IPR013108">
    <property type="entry name" value="Amidohydro_3"/>
</dbReference>
<dbReference type="Gene3D" id="3.20.20.140">
    <property type="entry name" value="Metal-dependent hydrolases"/>
    <property type="match status" value="1"/>
</dbReference>
<keyword evidence="1" id="KW-0862">Zinc</keyword>
<reference evidence="5" key="1">
    <citation type="submission" date="2020-10" db="EMBL/GenBank/DDBJ databases">
        <authorList>
            <person name="Gilroy R."/>
        </authorList>
    </citation>
    <scope>NUCLEOTIDE SEQUENCE</scope>
    <source>
        <strain evidence="5">F6-4510</strain>
    </source>
</reference>
<dbReference type="CDD" id="cd01317">
    <property type="entry name" value="DHOase_IIa"/>
    <property type="match status" value="1"/>
</dbReference>
<dbReference type="Proteomes" id="UP000823611">
    <property type="component" value="Unassembled WGS sequence"/>
</dbReference>
<dbReference type="GO" id="GO:0046872">
    <property type="term" value="F:metal ion binding"/>
    <property type="evidence" value="ECO:0007669"/>
    <property type="project" value="InterPro"/>
</dbReference>
<dbReference type="GO" id="GO:0006221">
    <property type="term" value="P:pyrimidine nucleotide biosynthetic process"/>
    <property type="evidence" value="ECO:0007669"/>
    <property type="project" value="UniProtKB-KW"/>
</dbReference>
<dbReference type="PANTHER" id="PTHR43668">
    <property type="entry name" value="ALLANTOINASE"/>
    <property type="match status" value="1"/>
</dbReference>
<feature type="domain" description="Dihydroorotase catalytic" evidence="4">
    <location>
        <begin position="53"/>
        <end position="236"/>
    </location>
</feature>
<dbReference type="InterPro" id="IPR011059">
    <property type="entry name" value="Metal-dep_hydrolase_composite"/>
</dbReference>
<dbReference type="InterPro" id="IPR032466">
    <property type="entry name" value="Metal_Hydrolase"/>
</dbReference>